<reference evidence="2" key="1">
    <citation type="journal article" date="2021" name="Nat. Commun.">
        <title>Genetic determinants of endophytism in the Arabidopsis root mycobiome.</title>
        <authorList>
            <person name="Mesny F."/>
            <person name="Miyauchi S."/>
            <person name="Thiergart T."/>
            <person name="Pickel B."/>
            <person name="Atanasova L."/>
            <person name="Karlsson M."/>
            <person name="Huettel B."/>
            <person name="Barry K.W."/>
            <person name="Haridas S."/>
            <person name="Chen C."/>
            <person name="Bauer D."/>
            <person name="Andreopoulos W."/>
            <person name="Pangilinan J."/>
            <person name="LaButti K."/>
            <person name="Riley R."/>
            <person name="Lipzen A."/>
            <person name="Clum A."/>
            <person name="Drula E."/>
            <person name="Henrissat B."/>
            <person name="Kohler A."/>
            <person name="Grigoriev I.V."/>
            <person name="Martin F.M."/>
            <person name="Hacquard S."/>
        </authorList>
    </citation>
    <scope>NUCLEOTIDE SEQUENCE</scope>
    <source>
        <strain evidence="2">MPI-SDFR-AT-0120</strain>
    </source>
</reference>
<dbReference type="Proteomes" id="UP000813461">
    <property type="component" value="Unassembled WGS sequence"/>
</dbReference>
<evidence type="ECO:0000256" key="1">
    <source>
        <dbReference type="SAM" id="MobiDB-lite"/>
    </source>
</evidence>
<feature type="compositionally biased region" description="Polar residues" evidence="1">
    <location>
        <begin position="1"/>
        <end position="11"/>
    </location>
</feature>
<evidence type="ECO:0000313" key="3">
    <source>
        <dbReference type="Proteomes" id="UP000813461"/>
    </source>
</evidence>
<feature type="compositionally biased region" description="Basic and acidic residues" evidence="1">
    <location>
        <begin position="14"/>
        <end position="29"/>
    </location>
</feature>
<protein>
    <submittedName>
        <fullName evidence="2">Uncharacterized protein</fullName>
    </submittedName>
</protein>
<feature type="compositionally biased region" description="Polar residues" evidence="1">
    <location>
        <begin position="152"/>
        <end position="161"/>
    </location>
</feature>
<dbReference type="EMBL" id="JAGMVJ010000005">
    <property type="protein sequence ID" value="KAH7090168.1"/>
    <property type="molecule type" value="Genomic_DNA"/>
</dbReference>
<accession>A0A8K0R9L4</accession>
<gene>
    <name evidence="2" type="ORF">FB567DRAFT_617463</name>
</gene>
<feature type="compositionally biased region" description="Basic and acidic residues" evidence="1">
    <location>
        <begin position="265"/>
        <end position="288"/>
    </location>
</feature>
<feature type="compositionally biased region" description="Basic and acidic residues" evidence="1">
    <location>
        <begin position="163"/>
        <end position="174"/>
    </location>
</feature>
<proteinExistence type="predicted"/>
<sequence>MPRNGDGSSDNGPIEEHEIIHGAKGDKTLQHTKHVASMPKGEEGDALPGMNASGGVAAPINDASEEFGVNAPKYERLGDDEDLSGEKTYGSSSGNDRSGTSGSSQTHQGSSGSSQNYQSGTGSSQSHQGSSSRQQQSSASSGNSKSNDNSHDNATASTNDLEQVEREKAKRFVNLDDEDVQNAGNGNKSSNDTQRSSQRAPRDVGSKEDIEQLHGKTSGHDGKQGGHDTKKSGHQGSGQHGGHNHGNGQAEHDNDSRGSGHAKHGHDEEISNLDSMRHTAEKFVNLDD</sequence>
<dbReference type="AlphaFoldDB" id="A0A8K0R9L4"/>
<dbReference type="OrthoDB" id="3439627at2759"/>
<feature type="compositionally biased region" description="Gly residues" evidence="1">
    <location>
        <begin position="235"/>
        <end position="245"/>
    </location>
</feature>
<evidence type="ECO:0000313" key="2">
    <source>
        <dbReference type="EMBL" id="KAH7090168.1"/>
    </source>
</evidence>
<comment type="caution">
    <text evidence="2">The sequence shown here is derived from an EMBL/GenBank/DDBJ whole genome shotgun (WGS) entry which is preliminary data.</text>
</comment>
<feature type="compositionally biased region" description="Low complexity" evidence="1">
    <location>
        <begin position="98"/>
        <end position="147"/>
    </location>
</feature>
<feature type="region of interest" description="Disordered" evidence="1">
    <location>
        <begin position="1"/>
        <end position="288"/>
    </location>
</feature>
<feature type="compositionally biased region" description="Polar residues" evidence="1">
    <location>
        <begin position="182"/>
        <end position="199"/>
    </location>
</feature>
<feature type="compositionally biased region" description="Basic and acidic residues" evidence="1">
    <location>
        <begin position="200"/>
        <end position="231"/>
    </location>
</feature>
<organism evidence="2 3">
    <name type="scientific">Paraphoma chrysanthemicola</name>
    <dbReference type="NCBI Taxonomy" id="798071"/>
    <lineage>
        <taxon>Eukaryota</taxon>
        <taxon>Fungi</taxon>
        <taxon>Dikarya</taxon>
        <taxon>Ascomycota</taxon>
        <taxon>Pezizomycotina</taxon>
        <taxon>Dothideomycetes</taxon>
        <taxon>Pleosporomycetidae</taxon>
        <taxon>Pleosporales</taxon>
        <taxon>Pleosporineae</taxon>
        <taxon>Phaeosphaeriaceae</taxon>
        <taxon>Paraphoma</taxon>
    </lineage>
</organism>
<name>A0A8K0R9L4_9PLEO</name>
<keyword evidence="3" id="KW-1185">Reference proteome</keyword>